<dbReference type="EMBL" id="WHUG01000010">
    <property type="protein sequence ID" value="MQA40901.1"/>
    <property type="molecule type" value="Genomic_DNA"/>
</dbReference>
<dbReference type="InterPro" id="IPR036188">
    <property type="entry name" value="FAD/NAD-bd_sf"/>
</dbReference>
<dbReference type="Gene3D" id="3.50.50.60">
    <property type="entry name" value="FAD/NAD(P)-binding domain"/>
    <property type="match status" value="1"/>
</dbReference>
<dbReference type="InterPro" id="IPR050641">
    <property type="entry name" value="RIFMO-like"/>
</dbReference>
<dbReference type="InterPro" id="IPR002938">
    <property type="entry name" value="FAD-bd"/>
</dbReference>
<dbReference type="Proteomes" id="UP000440498">
    <property type="component" value="Unassembled WGS sequence"/>
</dbReference>
<evidence type="ECO:0000256" key="1">
    <source>
        <dbReference type="ARBA" id="ARBA00001974"/>
    </source>
</evidence>
<sequence>MAPQVLIIGAGPTGLVLAIRLARHGIAVRIVDQNSGPGQASRAMAVHARTLEFYRQLGFADVVVNLGIKIEAIHLREAGEDIAELRLKDMGAGLSPYPFVLAFPQDDHERFLVEQLKALGVEVEWNTALESFTQDEWGVRAVLVRGGERIACSSVYLCGCDGARSRVRESLKLDFSGGTYDHLYYVADVKTSGPENRDLVGHLGANTFALMLPVRSRGMQRLIGIMPPQAEALPEPGFEDIRPVLEPLLGIQVEQVNWFSTYRVHHRVASQFRVGRCFLAGDAAHIHSPAGGQGMNTGIGDAVNLSWKLALVLQGRGDPALLDTYQAERIIFARRLVATTDRAFQMIVSQGAGGQLLRSWLVPHVFPVLTGFTAARRALFKALSQVQIHYPDSHLSGGRAGEVIGGDRLPWVPQPDGRDNFDALQTLDWQLHVYGEPSPTLSTAAHELLLPLHAYRWTDAAGDAGLLRDAAYLIRPDMHVALALPRQELDSLRGLVARYHLRFGAGKSEI</sequence>
<gene>
    <name evidence="5" type="ORF">GEV02_22440</name>
</gene>
<organism evidence="5 6">
    <name type="scientific">Rugamonas aquatica</name>
    <dbReference type="NCBI Taxonomy" id="2743357"/>
    <lineage>
        <taxon>Bacteria</taxon>
        <taxon>Pseudomonadati</taxon>
        <taxon>Pseudomonadota</taxon>
        <taxon>Betaproteobacteria</taxon>
        <taxon>Burkholderiales</taxon>
        <taxon>Oxalobacteraceae</taxon>
        <taxon>Telluria group</taxon>
        <taxon>Rugamonas</taxon>
    </lineage>
</organism>
<dbReference type="RefSeq" id="WP_152840183.1">
    <property type="nucleotide sequence ID" value="NZ_WHUG01000010.1"/>
</dbReference>
<keyword evidence="2" id="KW-0285">Flavoprotein</keyword>
<dbReference type="AlphaFoldDB" id="A0A6A7N7F4"/>
<comment type="caution">
    <text evidence="5">The sequence shown here is derived from an EMBL/GenBank/DDBJ whole genome shotgun (WGS) entry which is preliminary data.</text>
</comment>
<dbReference type="GO" id="GO:0016709">
    <property type="term" value="F:oxidoreductase activity, acting on paired donors, with incorporation or reduction of molecular oxygen, NAD(P)H as one donor, and incorporation of one atom of oxygen"/>
    <property type="evidence" value="ECO:0007669"/>
    <property type="project" value="UniProtKB-ARBA"/>
</dbReference>
<comment type="cofactor">
    <cofactor evidence="1">
        <name>FAD</name>
        <dbReference type="ChEBI" id="CHEBI:57692"/>
    </cofactor>
</comment>
<reference evidence="5 6" key="1">
    <citation type="submission" date="2019-10" db="EMBL/GenBank/DDBJ databases">
        <title>Two novel species isolated from a subtropical stream in China.</title>
        <authorList>
            <person name="Lu H."/>
        </authorList>
    </citation>
    <scope>NUCLEOTIDE SEQUENCE [LARGE SCALE GENOMIC DNA]</scope>
    <source>
        <strain evidence="5 6">FT29W</strain>
    </source>
</reference>
<dbReference type="PANTHER" id="PTHR43004:SF19">
    <property type="entry name" value="BINDING MONOOXYGENASE, PUTATIVE (JCVI)-RELATED"/>
    <property type="match status" value="1"/>
</dbReference>
<dbReference type="Gene3D" id="3.30.70.2450">
    <property type="match status" value="1"/>
</dbReference>
<name>A0A6A7N7F4_9BURK</name>
<feature type="domain" description="FAD-binding" evidence="4">
    <location>
        <begin position="4"/>
        <end position="338"/>
    </location>
</feature>
<dbReference type="SUPFAM" id="SSF51905">
    <property type="entry name" value="FAD/NAD(P)-binding domain"/>
    <property type="match status" value="1"/>
</dbReference>
<proteinExistence type="predicted"/>
<protein>
    <submittedName>
        <fullName evidence="5">NAD(P)-binding protein</fullName>
    </submittedName>
</protein>
<evidence type="ECO:0000256" key="2">
    <source>
        <dbReference type="ARBA" id="ARBA00022630"/>
    </source>
</evidence>
<evidence type="ECO:0000256" key="3">
    <source>
        <dbReference type="ARBA" id="ARBA00022827"/>
    </source>
</evidence>
<evidence type="ECO:0000313" key="6">
    <source>
        <dbReference type="Proteomes" id="UP000440498"/>
    </source>
</evidence>
<dbReference type="PRINTS" id="PR00420">
    <property type="entry name" value="RNGMNOXGNASE"/>
</dbReference>
<dbReference type="Pfam" id="PF01494">
    <property type="entry name" value="FAD_binding_3"/>
    <property type="match status" value="1"/>
</dbReference>
<keyword evidence="6" id="KW-1185">Reference proteome</keyword>
<evidence type="ECO:0000313" key="5">
    <source>
        <dbReference type="EMBL" id="MQA40901.1"/>
    </source>
</evidence>
<dbReference type="PANTHER" id="PTHR43004">
    <property type="entry name" value="TRK SYSTEM POTASSIUM UPTAKE PROTEIN"/>
    <property type="match status" value="1"/>
</dbReference>
<evidence type="ECO:0000259" key="4">
    <source>
        <dbReference type="Pfam" id="PF01494"/>
    </source>
</evidence>
<accession>A0A6A7N7F4</accession>
<keyword evidence="3" id="KW-0274">FAD</keyword>
<dbReference type="GO" id="GO:0071949">
    <property type="term" value="F:FAD binding"/>
    <property type="evidence" value="ECO:0007669"/>
    <property type="project" value="InterPro"/>
</dbReference>